<reference evidence="2" key="3">
    <citation type="submission" date="2025-09" db="UniProtKB">
        <authorList>
            <consortium name="Ensembl"/>
        </authorList>
    </citation>
    <scope>IDENTIFICATION</scope>
</reference>
<dbReference type="Ensembl" id="ENSACAT00000048270.1">
    <property type="protein sequence ID" value="ENSACAP00000040186.1"/>
    <property type="gene ID" value="ENSACAG00000041233.1"/>
</dbReference>
<dbReference type="Proteomes" id="UP000001646">
    <property type="component" value="Unplaced"/>
</dbReference>
<proteinExistence type="predicted"/>
<reference evidence="2" key="1">
    <citation type="submission" date="2009-12" db="EMBL/GenBank/DDBJ databases">
        <title>The Genome Sequence of Anolis carolinensis (Green Anole Lizard).</title>
        <authorList>
            <consortium name="The Genome Sequencing Platform"/>
            <person name="Di Palma F."/>
            <person name="Alfoldi J."/>
            <person name="Heiman D."/>
            <person name="Young S."/>
            <person name="Grabherr M."/>
            <person name="Johnson J."/>
            <person name="Lander E.S."/>
            <person name="Lindblad-Toh K."/>
        </authorList>
    </citation>
    <scope>NUCLEOTIDE SEQUENCE [LARGE SCALE GENOMIC DNA]</scope>
    <source>
        <strain evidence="2">JBL SC #1</strain>
    </source>
</reference>
<feature type="signal peptide" evidence="1">
    <location>
        <begin position="1"/>
        <end position="26"/>
    </location>
</feature>
<feature type="chain" id="PRO_5032933886" evidence="1">
    <location>
        <begin position="27"/>
        <end position="99"/>
    </location>
</feature>
<keyword evidence="1" id="KW-0732">Signal</keyword>
<dbReference type="AlphaFoldDB" id="A0A803TY96"/>
<evidence type="ECO:0000256" key="1">
    <source>
        <dbReference type="SAM" id="SignalP"/>
    </source>
</evidence>
<evidence type="ECO:0000313" key="3">
    <source>
        <dbReference type="Proteomes" id="UP000001646"/>
    </source>
</evidence>
<reference evidence="2" key="2">
    <citation type="submission" date="2025-08" db="UniProtKB">
        <authorList>
            <consortium name="Ensembl"/>
        </authorList>
    </citation>
    <scope>IDENTIFICATION</scope>
</reference>
<protein>
    <submittedName>
        <fullName evidence="2">Uncharacterized protein</fullName>
    </submittedName>
</protein>
<name>A0A803TY96_ANOCA</name>
<organism evidence="2 3">
    <name type="scientific">Anolis carolinensis</name>
    <name type="common">Green anole</name>
    <name type="synonym">American chameleon</name>
    <dbReference type="NCBI Taxonomy" id="28377"/>
    <lineage>
        <taxon>Eukaryota</taxon>
        <taxon>Metazoa</taxon>
        <taxon>Chordata</taxon>
        <taxon>Craniata</taxon>
        <taxon>Vertebrata</taxon>
        <taxon>Euteleostomi</taxon>
        <taxon>Lepidosauria</taxon>
        <taxon>Squamata</taxon>
        <taxon>Bifurcata</taxon>
        <taxon>Unidentata</taxon>
        <taxon>Episquamata</taxon>
        <taxon>Toxicofera</taxon>
        <taxon>Iguania</taxon>
        <taxon>Dactyloidae</taxon>
        <taxon>Anolis</taxon>
    </lineage>
</organism>
<dbReference type="GeneTree" id="ENSGT00990000204193"/>
<evidence type="ECO:0000313" key="2">
    <source>
        <dbReference type="Ensembl" id="ENSACAP00000040186.1"/>
    </source>
</evidence>
<keyword evidence="3" id="KW-1185">Reference proteome</keyword>
<dbReference type="InParanoid" id="A0A803TY96"/>
<sequence>MDAYLTKLRFSLSKYLRALLLLPVLAEEPVDLPSPLQSEQTDCICCTIPGASCLIIMHLPPWLEQQTFLLSCSLVVFPLYRSSKETLQEEKGFFKSHYK</sequence>
<accession>A0A803TY96</accession>